<proteinExistence type="predicted"/>
<reference evidence="1 2" key="1">
    <citation type="submission" date="2020-05" db="EMBL/GenBank/DDBJ databases">
        <title>Complete genome sequencing of Campylobacter and Arcobacter type strains.</title>
        <authorList>
            <person name="Miller W.G."/>
            <person name="Yee E."/>
        </authorList>
    </citation>
    <scope>NUCLEOTIDE SEQUENCE [LARGE SCALE GENOMIC DNA]</scope>
    <source>
        <strain evidence="1 2">LMG 26156</strain>
    </source>
</reference>
<dbReference type="AlphaFoldDB" id="A0AAE7E2F5"/>
<dbReference type="RefSeq" id="WP_128358225.1">
    <property type="nucleotide sequence ID" value="NZ_CP053840.1"/>
</dbReference>
<dbReference type="EMBL" id="CP053840">
    <property type="protein sequence ID" value="QKF65650.1"/>
    <property type="molecule type" value="Genomic_DNA"/>
</dbReference>
<evidence type="ECO:0000313" key="1">
    <source>
        <dbReference type="EMBL" id="QKF65650.1"/>
    </source>
</evidence>
<dbReference type="KEGG" id="avp:AVENP_0068"/>
<accession>A0AAE7E2F5</accession>
<evidence type="ECO:0000313" key="2">
    <source>
        <dbReference type="Proteomes" id="UP000503482"/>
    </source>
</evidence>
<gene>
    <name evidence="1" type="ORF">AVENP_0068</name>
</gene>
<name>A0AAE7E2F5_9BACT</name>
<sequence>MNLIKTIILITFISNSLFSYDKWKNEINIHKLDNQNLSFETKKYFCEHKNKKELQEEIFLFLKEQDLNFYIKYSQTIDYLPRKLIDSTLKKNQNCGNPRRNIVIGSCGNWACLDGSKPDVILDIR</sequence>
<keyword evidence="2" id="KW-1185">Reference proteome</keyword>
<organism evidence="1 2">
    <name type="scientific">Arcobacter venerupis</name>
    <dbReference type="NCBI Taxonomy" id="1054033"/>
    <lineage>
        <taxon>Bacteria</taxon>
        <taxon>Pseudomonadati</taxon>
        <taxon>Campylobacterota</taxon>
        <taxon>Epsilonproteobacteria</taxon>
        <taxon>Campylobacterales</taxon>
        <taxon>Arcobacteraceae</taxon>
        <taxon>Arcobacter</taxon>
    </lineage>
</organism>
<dbReference type="Proteomes" id="UP000503482">
    <property type="component" value="Chromosome"/>
</dbReference>
<protein>
    <submittedName>
        <fullName evidence="1">Uncharacterized protein</fullName>
    </submittedName>
</protein>